<gene>
    <name evidence="2" type="ORF">H5410_057545</name>
</gene>
<evidence type="ECO:0000313" key="2">
    <source>
        <dbReference type="EMBL" id="KAG5577411.1"/>
    </source>
</evidence>
<dbReference type="EMBL" id="JACXVP010000011">
    <property type="protein sequence ID" value="KAG5577411.1"/>
    <property type="molecule type" value="Genomic_DNA"/>
</dbReference>
<dbReference type="AlphaFoldDB" id="A0A9J5WN73"/>
<name>A0A9J5WN73_SOLCO</name>
<reference evidence="2 3" key="1">
    <citation type="submission" date="2020-09" db="EMBL/GenBank/DDBJ databases">
        <title>De no assembly of potato wild relative species, Solanum commersonii.</title>
        <authorList>
            <person name="Cho K."/>
        </authorList>
    </citation>
    <scope>NUCLEOTIDE SEQUENCE [LARGE SCALE GENOMIC DNA]</scope>
    <source>
        <strain evidence="2">LZ3.2</strain>
        <tissue evidence="2">Leaf</tissue>
    </source>
</reference>
<comment type="caution">
    <text evidence="2">The sequence shown here is derived from an EMBL/GenBank/DDBJ whole genome shotgun (WGS) entry which is preliminary data.</text>
</comment>
<protein>
    <submittedName>
        <fullName evidence="2">Uncharacterized protein</fullName>
    </submittedName>
</protein>
<keyword evidence="3" id="KW-1185">Reference proteome</keyword>
<accession>A0A9J5WN73</accession>
<sequence length="84" mass="9868">MDKEIQKLKTNEDNLKSKASQQHEYKNTELRTSKQISDSNQRYKKNVIPSFYANKRIIGISTIIQELANNYLSGAIWSYYARDH</sequence>
<evidence type="ECO:0000313" key="3">
    <source>
        <dbReference type="Proteomes" id="UP000824120"/>
    </source>
</evidence>
<evidence type="ECO:0000256" key="1">
    <source>
        <dbReference type="SAM" id="MobiDB-lite"/>
    </source>
</evidence>
<organism evidence="2 3">
    <name type="scientific">Solanum commersonii</name>
    <name type="common">Commerson's wild potato</name>
    <name type="synonym">Commerson's nightshade</name>
    <dbReference type="NCBI Taxonomy" id="4109"/>
    <lineage>
        <taxon>Eukaryota</taxon>
        <taxon>Viridiplantae</taxon>
        <taxon>Streptophyta</taxon>
        <taxon>Embryophyta</taxon>
        <taxon>Tracheophyta</taxon>
        <taxon>Spermatophyta</taxon>
        <taxon>Magnoliopsida</taxon>
        <taxon>eudicotyledons</taxon>
        <taxon>Gunneridae</taxon>
        <taxon>Pentapetalae</taxon>
        <taxon>asterids</taxon>
        <taxon>lamiids</taxon>
        <taxon>Solanales</taxon>
        <taxon>Solanaceae</taxon>
        <taxon>Solanoideae</taxon>
        <taxon>Solaneae</taxon>
        <taxon>Solanum</taxon>
    </lineage>
</organism>
<feature type="region of interest" description="Disordered" evidence="1">
    <location>
        <begin position="1"/>
        <end position="39"/>
    </location>
</feature>
<feature type="compositionally biased region" description="Basic and acidic residues" evidence="1">
    <location>
        <begin position="1"/>
        <end position="32"/>
    </location>
</feature>
<dbReference type="Proteomes" id="UP000824120">
    <property type="component" value="Chromosome 11"/>
</dbReference>
<proteinExistence type="predicted"/>